<dbReference type="EMBL" id="CM055751">
    <property type="protein sequence ID" value="KAJ7992836.1"/>
    <property type="molecule type" value="Genomic_DNA"/>
</dbReference>
<keyword evidence="2" id="KW-1185">Reference proteome</keyword>
<comment type="caution">
    <text evidence="1">The sequence shown here is derived from an EMBL/GenBank/DDBJ whole genome shotgun (WGS) entry which is preliminary data.</text>
</comment>
<organism evidence="1 2">
    <name type="scientific">Dallia pectoralis</name>
    <name type="common">Alaska blackfish</name>
    <dbReference type="NCBI Taxonomy" id="75939"/>
    <lineage>
        <taxon>Eukaryota</taxon>
        <taxon>Metazoa</taxon>
        <taxon>Chordata</taxon>
        <taxon>Craniata</taxon>
        <taxon>Vertebrata</taxon>
        <taxon>Euteleostomi</taxon>
        <taxon>Actinopterygii</taxon>
        <taxon>Neopterygii</taxon>
        <taxon>Teleostei</taxon>
        <taxon>Protacanthopterygii</taxon>
        <taxon>Esociformes</taxon>
        <taxon>Umbridae</taxon>
        <taxon>Dallia</taxon>
    </lineage>
</organism>
<name>A0ACC2FND8_DALPE</name>
<protein>
    <submittedName>
        <fullName evidence="1">Uncharacterized protein</fullName>
    </submittedName>
</protein>
<reference evidence="1" key="1">
    <citation type="submission" date="2021-05" db="EMBL/GenBank/DDBJ databases">
        <authorList>
            <person name="Pan Q."/>
            <person name="Jouanno E."/>
            <person name="Zahm M."/>
            <person name="Klopp C."/>
            <person name="Cabau C."/>
            <person name="Louis A."/>
            <person name="Berthelot C."/>
            <person name="Parey E."/>
            <person name="Roest Crollius H."/>
            <person name="Montfort J."/>
            <person name="Robinson-Rechavi M."/>
            <person name="Bouchez O."/>
            <person name="Lampietro C."/>
            <person name="Lopez Roques C."/>
            <person name="Donnadieu C."/>
            <person name="Postlethwait J."/>
            <person name="Bobe J."/>
            <person name="Dillon D."/>
            <person name="Chandos A."/>
            <person name="von Hippel F."/>
            <person name="Guiguen Y."/>
        </authorList>
    </citation>
    <scope>NUCLEOTIDE SEQUENCE</scope>
    <source>
        <strain evidence="1">YG-Jan2019</strain>
    </source>
</reference>
<accession>A0ACC2FND8</accession>
<evidence type="ECO:0000313" key="2">
    <source>
        <dbReference type="Proteomes" id="UP001157502"/>
    </source>
</evidence>
<dbReference type="Proteomes" id="UP001157502">
    <property type="component" value="Chromosome 24"/>
</dbReference>
<sequence>MGDRALLRELKRWATEEFNVPARSLPNDHYLKTLCVGPGASIWRYVIEHIFNQRNVRLMRGNLQWYNVLENKKLNQKEGQSENARRLELQEQIEELKAELNHLGSQIKGTEEQLATEEDSINQSWEMVEENERRDLLLQAFKQRCLKERHALSEDTRKIIGFSQALEQLSRKDERELVFTKNTLNSSKEDLNQTAAEPEVLRNVREVCDKRLLFFQSLQESELKITSTTATHLNREQRNSVHQHWLCAVEDLLQTHPPNQVLSALQYLASGQEMVLDEKLSSLDVTSDVTALRFRCESNRLLDISKQEEVLPTVKSLFQAAWEEVEQSLVDLARTRSQIRQLKDQLLAKQEEAELKLLGRESPMGGLTQSVFELEIRCVMEAAVRDGLRDQCVQMEQQARDRQEALCNLRKQWQSIMEFRRVVDMRQEQIRCLIKGNSTAKTELIRTHKEIREFVQDKLSPQFGHVLSAANELRNSVSHETRQFGNILLVTLDRRIVEGKQRIPAVWLSIHRLHSSPFHNLCKILDFPMYKAPEELYSQALSQHLDLRFLRRLLQLQSSSLANIEKQRALLPASDQQALLQCVQEADQEILQSLLPRVQELIQRCSKGISYGNQVKTGISHWWDQPAQFVLPEMRIGGLTFQQWLQRWKFASNKLP</sequence>
<evidence type="ECO:0000313" key="1">
    <source>
        <dbReference type="EMBL" id="KAJ7992836.1"/>
    </source>
</evidence>
<gene>
    <name evidence="1" type="ORF">DPEC_G00266160</name>
</gene>
<proteinExistence type="predicted"/>